<dbReference type="AlphaFoldDB" id="A0A7X6DSJ9"/>
<evidence type="ECO:0000259" key="1">
    <source>
        <dbReference type="Pfam" id="PF01339"/>
    </source>
</evidence>
<dbReference type="InterPro" id="IPR035909">
    <property type="entry name" value="CheB_C"/>
</dbReference>
<evidence type="ECO:0000313" key="3">
    <source>
        <dbReference type="Proteomes" id="UP000534783"/>
    </source>
</evidence>
<dbReference type="SUPFAM" id="SSF52738">
    <property type="entry name" value="Methylesterase CheB, C-terminal domain"/>
    <property type="match status" value="1"/>
</dbReference>
<dbReference type="GO" id="GO:0008984">
    <property type="term" value="F:protein-glutamate methylesterase activity"/>
    <property type="evidence" value="ECO:0007669"/>
    <property type="project" value="InterPro"/>
</dbReference>
<organism evidence="2 3">
    <name type="scientific">Candidatus Manganitrophus noduliformans</name>
    <dbReference type="NCBI Taxonomy" id="2606439"/>
    <lineage>
        <taxon>Bacteria</taxon>
        <taxon>Pseudomonadati</taxon>
        <taxon>Nitrospirota</taxon>
        <taxon>Nitrospiria</taxon>
        <taxon>Candidatus Troglogloeales</taxon>
        <taxon>Candidatus Manganitrophaceae</taxon>
        <taxon>Candidatus Manganitrophus</taxon>
    </lineage>
</organism>
<evidence type="ECO:0000313" key="2">
    <source>
        <dbReference type="EMBL" id="NKE72554.1"/>
    </source>
</evidence>
<dbReference type="EMBL" id="VTOW01000003">
    <property type="protein sequence ID" value="NKE72554.1"/>
    <property type="molecule type" value="Genomic_DNA"/>
</dbReference>
<feature type="domain" description="CheB-type methylesterase" evidence="1">
    <location>
        <begin position="7"/>
        <end position="35"/>
    </location>
</feature>
<comment type="caution">
    <text evidence="2">The sequence shown here is derived from an EMBL/GenBank/DDBJ whole genome shotgun (WGS) entry which is preliminary data.</text>
</comment>
<dbReference type="Proteomes" id="UP000534783">
    <property type="component" value="Unassembled WGS sequence"/>
</dbReference>
<dbReference type="InterPro" id="IPR000673">
    <property type="entry name" value="Sig_transdc_resp-reg_Me-estase"/>
</dbReference>
<accession>A0A7X6DSJ9</accession>
<dbReference type="Gene3D" id="3.40.50.180">
    <property type="entry name" value="Methylesterase CheB, C-terminal domain"/>
    <property type="match status" value="1"/>
</dbReference>
<dbReference type="GO" id="GO:0006935">
    <property type="term" value="P:chemotaxis"/>
    <property type="evidence" value="ECO:0007669"/>
    <property type="project" value="InterPro"/>
</dbReference>
<dbReference type="GO" id="GO:0000156">
    <property type="term" value="F:phosphorelay response regulator activity"/>
    <property type="evidence" value="ECO:0007669"/>
    <property type="project" value="InterPro"/>
</dbReference>
<protein>
    <recommendedName>
        <fullName evidence="1">CheB-type methylesterase domain-containing protein</fullName>
    </recommendedName>
</protein>
<dbReference type="GO" id="GO:0005737">
    <property type="term" value="C:cytoplasm"/>
    <property type="evidence" value="ECO:0007669"/>
    <property type="project" value="InterPro"/>
</dbReference>
<name>A0A7X6DSJ9_9BACT</name>
<sequence>MVQRDIVVIGASAGGVQALKTLVSGLPSGFPAAVLEERILLLREMEQLARERNDPAVAKECAEQANQAEQRVREVVLDKDMLGHDPKFFLVRMAPNLILT</sequence>
<gene>
    <name evidence="2" type="ORF">MNODULE_17520</name>
</gene>
<reference evidence="2 3" key="1">
    <citation type="journal article" date="2020" name="Nature">
        <title>Bacterial chemolithoautotrophy via manganese oxidation.</title>
        <authorList>
            <person name="Yu H."/>
            <person name="Leadbetter J.R."/>
        </authorList>
    </citation>
    <scope>NUCLEOTIDE SEQUENCE [LARGE SCALE GENOMIC DNA]</scope>
    <source>
        <strain evidence="2 3">Mn-1</strain>
    </source>
</reference>
<dbReference type="Pfam" id="PF01339">
    <property type="entry name" value="CheB_methylest"/>
    <property type="match status" value="1"/>
</dbReference>
<proteinExistence type="predicted"/>
<keyword evidence="3" id="KW-1185">Reference proteome</keyword>